<keyword evidence="1 2" id="KW-0963">Cytoplasm</keyword>
<dbReference type="SUPFAM" id="SSF158221">
    <property type="entry name" value="YnzC-like"/>
    <property type="match status" value="1"/>
</dbReference>
<dbReference type="HAMAP" id="MF_01103">
    <property type="entry name" value="UPF0291"/>
    <property type="match status" value="1"/>
</dbReference>
<dbReference type="EMBL" id="CP102453">
    <property type="protein sequence ID" value="UUX34754.1"/>
    <property type="molecule type" value="Genomic_DNA"/>
</dbReference>
<reference evidence="3 4" key="1">
    <citation type="submission" date="2022-08" db="EMBL/GenBank/DDBJ databases">
        <title>Aerococcaceae sp. nov isolated from spoiled eye mask.</title>
        <authorList>
            <person name="Zhou G."/>
            <person name="Xie X.-B."/>
            <person name="Shi Q.-S."/>
            <person name="Wang Y.-S."/>
            <person name="Wen X."/>
            <person name="Peng H."/>
            <person name="Yang X.-J."/>
            <person name="Tao H.-B."/>
            <person name="Huang X.-M."/>
        </authorList>
    </citation>
    <scope>NUCLEOTIDE SEQUENCE [LARGE SCALE GENOMIC DNA]</scope>
    <source>
        <strain evidence="4">DM20194951</strain>
    </source>
</reference>
<name>A0ABY5P8A7_9LACT</name>
<organism evidence="3 4">
    <name type="scientific">Fundicoccus culcitae</name>
    <dbReference type="NCBI Taxonomy" id="2969821"/>
    <lineage>
        <taxon>Bacteria</taxon>
        <taxon>Bacillati</taxon>
        <taxon>Bacillota</taxon>
        <taxon>Bacilli</taxon>
        <taxon>Lactobacillales</taxon>
        <taxon>Aerococcaceae</taxon>
        <taxon>Fundicoccus</taxon>
    </lineage>
</organism>
<comment type="subcellular location">
    <subcellularLocation>
        <location evidence="2">Cytoplasm</location>
    </subcellularLocation>
</comment>
<dbReference type="Pfam" id="PF05979">
    <property type="entry name" value="DUF896"/>
    <property type="match status" value="1"/>
</dbReference>
<evidence type="ECO:0000313" key="3">
    <source>
        <dbReference type="EMBL" id="UUX34754.1"/>
    </source>
</evidence>
<sequence length="86" mass="9780">MIAILPRINELAAKNREVGLTPEEIVERDELRQAYLQEIRGQVISTMTSVTVVNEAGEDITSSKLVIEKAKQYQRFPMFNVEDDEA</sequence>
<gene>
    <name evidence="3" type="ORF">NRE15_03640</name>
</gene>
<evidence type="ECO:0000313" key="4">
    <source>
        <dbReference type="Proteomes" id="UP001315967"/>
    </source>
</evidence>
<evidence type="ECO:0000256" key="1">
    <source>
        <dbReference type="ARBA" id="ARBA00022490"/>
    </source>
</evidence>
<dbReference type="Proteomes" id="UP001315967">
    <property type="component" value="Chromosome"/>
</dbReference>
<protein>
    <recommendedName>
        <fullName evidence="2">UPF0291 protein NRE15_03640</fullName>
    </recommendedName>
</protein>
<proteinExistence type="inferred from homology"/>
<dbReference type="InterPro" id="IPR009242">
    <property type="entry name" value="DUF896"/>
</dbReference>
<dbReference type="RefSeq" id="WP_313794256.1">
    <property type="nucleotide sequence ID" value="NZ_CP102453.1"/>
</dbReference>
<dbReference type="Gene3D" id="1.10.287.540">
    <property type="entry name" value="Helix hairpin bin"/>
    <property type="match status" value="1"/>
</dbReference>
<dbReference type="PANTHER" id="PTHR37300">
    <property type="entry name" value="UPF0291 PROTEIN CBO2609/CLC_2481"/>
    <property type="match status" value="1"/>
</dbReference>
<evidence type="ECO:0000256" key="2">
    <source>
        <dbReference type="HAMAP-Rule" id="MF_01103"/>
    </source>
</evidence>
<keyword evidence="4" id="KW-1185">Reference proteome</keyword>
<accession>A0ABY5P8A7</accession>
<comment type="similarity">
    <text evidence="2">Belongs to the UPF0291 family.</text>
</comment>
<dbReference type="PANTHER" id="PTHR37300:SF2">
    <property type="entry name" value="UPF0291 PROTEIN BC_1827"/>
    <property type="match status" value="1"/>
</dbReference>